<organism evidence="1 2">
    <name type="scientific">Bacillus gobiensis</name>
    <dbReference type="NCBI Taxonomy" id="1441095"/>
    <lineage>
        <taxon>Bacteria</taxon>
        <taxon>Bacillati</taxon>
        <taxon>Bacillota</taxon>
        <taxon>Bacilli</taxon>
        <taxon>Bacillales</taxon>
        <taxon>Bacillaceae</taxon>
        <taxon>Bacillus</taxon>
    </lineage>
</organism>
<sequence>MHANSRGILCYVFTLNGIFDSYLKGFYFDFHAHKWLTKEVSFPNLVYNRLPRREEEVCPSWRLFFAKKNIPIFNRQFFNKSVVHKLLEDHPVLRGFLPNTKIGFSSDGLFSMLETHSSIYIKDSNGSKGNGIFFIVKKDGGYLLKTPHEEFKHLTFDRLLDQLYFFSVARDSLIQEAVDCDERNGYRFDLRVLANYAGKRHSITGIGVRAANSGQIVTHVPNGGFVIPYDSISSDINNSELEAIVSHTGDLLSRTYGFIGEFSMDIGFRHSRPIIFEANSKPMIFDENEIQLKRVEKLINLLDENQVRSDY</sequence>
<dbReference type="Pfam" id="PF14398">
    <property type="entry name" value="ATPgrasp_YheCD"/>
    <property type="match status" value="1"/>
</dbReference>
<dbReference type="STRING" id="1441095.AM592_02605"/>
<keyword evidence="2" id="KW-1185">Reference proteome</keyword>
<dbReference type="SUPFAM" id="SSF56059">
    <property type="entry name" value="Glutathione synthetase ATP-binding domain-like"/>
    <property type="match status" value="1"/>
</dbReference>
<dbReference type="AlphaFoldDB" id="A0A0M3R904"/>
<evidence type="ECO:0000313" key="2">
    <source>
        <dbReference type="Proteomes" id="UP000067625"/>
    </source>
</evidence>
<dbReference type="PATRIC" id="fig|1441095.3.peg.566"/>
<proteinExistence type="predicted"/>
<evidence type="ECO:0000313" key="1">
    <source>
        <dbReference type="EMBL" id="ALC80592.1"/>
    </source>
</evidence>
<protein>
    <recommendedName>
        <fullName evidence="3">ATP-grasp domain-containing protein</fullName>
    </recommendedName>
</protein>
<reference evidence="1 2" key="2">
    <citation type="journal article" date="2016" name="Int. J. Syst. Evol. Microbiol.">
        <title>Bacillus gobiensis sp. nov., isolated from a soil sample.</title>
        <authorList>
            <person name="Liu B."/>
            <person name="Liu G.H."/>
            <person name="Cetin S."/>
            <person name="Schumann P."/>
            <person name="Pan Z.Z."/>
            <person name="Chen Q.Q."/>
        </authorList>
    </citation>
    <scope>NUCLEOTIDE SEQUENCE [LARGE SCALE GENOMIC DNA]</scope>
    <source>
        <strain evidence="1 2">FJAT-4402</strain>
    </source>
</reference>
<dbReference type="EMBL" id="CP012600">
    <property type="protein sequence ID" value="ALC80592.1"/>
    <property type="molecule type" value="Genomic_DNA"/>
</dbReference>
<accession>A0A0M3R904</accession>
<reference evidence="2" key="1">
    <citation type="submission" date="2015-08" db="EMBL/GenBank/DDBJ databases">
        <title>Genome sequencing project for genomic taxonomy and phylogenomics of Bacillus-like bacteria.</title>
        <authorList>
            <person name="Liu B."/>
            <person name="Wang J."/>
            <person name="Zhu Y."/>
            <person name="Liu G."/>
            <person name="Chen Q."/>
            <person name="Chen Z."/>
            <person name="Lan J."/>
            <person name="Che J."/>
            <person name="Ge C."/>
            <person name="Shi H."/>
            <person name="Pan Z."/>
            <person name="Liu X."/>
        </authorList>
    </citation>
    <scope>NUCLEOTIDE SEQUENCE [LARGE SCALE GENOMIC DNA]</scope>
    <source>
        <strain evidence="2">FJAT-4402</strain>
    </source>
</reference>
<dbReference type="InterPro" id="IPR026838">
    <property type="entry name" value="YheC/D"/>
</dbReference>
<evidence type="ECO:0008006" key="3">
    <source>
        <dbReference type="Google" id="ProtNLM"/>
    </source>
</evidence>
<dbReference type="Proteomes" id="UP000067625">
    <property type="component" value="Chromosome"/>
</dbReference>
<gene>
    <name evidence="1" type="ORF">AM592_02605</name>
</gene>
<name>A0A0M3R904_9BACI</name>